<dbReference type="InterPro" id="IPR050834">
    <property type="entry name" value="Glycosyltransf_2"/>
</dbReference>
<keyword evidence="5" id="KW-1185">Reference proteome</keyword>
<dbReference type="InterPro" id="IPR027791">
    <property type="entry name" value="Galactosyl_T_C"/>
</dbReference>
<comment type="caution">
    <text evidence="4">The sequence shown here is derived from an EMBL/GenBank/DDBJ whole genome shotgun (WGS) entry which is preliminary data.</text>
</comment>
<dbReference type="InterPro" id="IPR001173">
    <property type="entry name" value="Glyco_trans_2-like"/>
</dbReference>
<dbReference type="Pfam" id="PF00535">
    <property type="entry name" value="Glycos_transf_2"/>
    <property type="match status" value="1"/>
</dbReference>
<evidence type="ECO:0000259" key="2">
    <source>
        <dbReference type="Pfam" id="PF00535"/>
    </source>
</evidence>
<dbReference type="InterPro" id="IPR029044">
    <property type="entry name" value="Nucleotide-diphossugar_trans"/>
</dbReference>
<dbReference type="GO" id="GO:0016740">
    <property type="term" value="F:transferase activity"/>
    <property type="evidence" value="ECO:0007669"/>
    <property type="project" value="UniProtKB-KW"/>
</dbReference>
<accession>A0A931GG43</accession>
<sequence length="297" mass="31045">MLSVVIPTRDKAGSLRATLACLLRSPDLGSVEIIVVDDGSADRTPALLGAAGPPVRVAWAGGTGRAAARNAGAALARHPYLLFLDDDILTGPGFLAAHLRHASGAGGAGEFVHGPLLEFPGARRWLESVADAPDESLVADAAKVVAGFGPRLVRNALERAVLEMDEGRPPRVPWLAAAGANLALPRAVFTRLGGFDEEFGSAWGCEDLELGLRLVEAGHRPVVDRDASGVHLTHGRPGRWEEHDLNLARFVAKHDLPEVRALPALLGERGGPGAYAARLAEVAEVAGVPAVPPPRGR</sequence>
<name>A0A931GG43_9ACTN</name>
<reference evidence="4" key="1">
    <citation type="submission" date="2020-11" db="EMBL/GenBank/DDBJ databases">
        <title>Sequencing the genomes of 1000 actinobacteria strains.</title>
        <authorList>
            <person name="Klenk H.-P."/>
        </authorList>
    </citation>
    <scope>NUCLEOTIDE SEQUENCE</scope>
    <source>
        <strain evidence="4">DSM 43175</strain>
    </source>
</reference>
<evidence type="ECO:0000256" key="1">
    <source>
        <dbReference type="ARBA" id="ARBA00022679"/>
    </source>
</evidence>
<dbReference type="Pfam" id="PF02709">
    <property type="entry name" value="Glyco_transf_7C"/>
    <property type="match status" value="1"/>
</dbReference>
<dbReference type="CDD" id="cd00761">
    <property type="entry name" value="Glyco_tranf_GTA_type"/>
    <property type="match status" value="1"/>
</dbReference>
<evidence type="ECO:0000259" key="3">
    <source>
        <dbReference type="Pfam" id="PF02709"/>
    </source>
</evidence>
<proteinExistence type="predicted"/>
<feature type="domain" description="Galactosyltransferase C-terminal" evidence="3">
    <location>
        <begin position="172"/>
        <end position="220"/>
    </location>
</feature>
<dbReference type="Gene3D" id="3.90.550.10">
    <property type="entry name" value="Spore Coat Polysaccharide Biosynthesis Protein SpsA, Chain A"/>
    <property type="match status" value="1"/>
</dbReference>
<dbReference type="SUPFAM" id="SSF53448">
    <property type="entry name" value="Nucleotide-diphospho-sugar transferases"/>
    <property type="match status" value="1"/>
</dbReference>
<evidence type="ECO:0000313" key="4">
    <source>
        <dbReference type="EMBL" id="MBG6085940.1"/>
    </source>
</evidence>
<dbReference type="AlphaFoldDB" id="A0A931GG43"/>
<dbReference type="EMBL" id="JADOUA010000001">
    <property type="protein sequence ID" value="MBG6085940.1"/>
    <property type="molecule type" value="Genomic_DNA"/>
</dbReference>
<evidence type="ECO:0000313" key="5">
    <source>
        <dbReference type="Proteomes" id="UP000614047"/>
    </source>
</evidence>
<organism evidence="4 5">
    <name type="scientific">Actinomadura viridis</name>
    <dbReference type="NCBI Taxonomy" id="58110"/>
    <lineage>
        <taxon>Bacteria</taxon>
        <taxon>Bacillati</taxon>
        <taxon>Actinomycetota</taxon>
        <taxon>Actinomycetes</taxon>
        <taxon>Streptosporangiales</taxon>
        <taxon>Thermomonosporaceae</taxon>
        <taxon>Actinomadura</taxon>
    </lineage>
</organism>
<feature type="domain" description="Glycosyltransferase 2-like" evidence="2">
    <location>
        <begin position="3"/>
        <end position="102"/>
    </location>
</feature>
<dbReference type="RefSeq" id="WP_197009005.1">
    <property type="nucleotide sequence ID" value="NZ_BAABES010000014.1"/>
</dbReference>
<protein>
    <submittedName>
        <fullName evidence="4">GT2 family glycosyltransferase</fullName>
    </submittedName>
</protein>
<gene>
    <name evidence="4" type="ORF">IW256_000053</name>
</gene>
<keyword evidence="1" id="KW-0808">Transferase</keyword>
<dbReference type="PANTHER" id="PTHR43685">
    <property type="entry name" value="GLYCOSYLTRANSFERASE"/>
    <property type="match status" value="1"/>
</dbReference>
<dbReference type="Proteomes" id="UP000614047">
    <property type="component" value="Unassembled WGS sequence"/>
</dbReference>
<dbReference type="PANTHER" id="PTHR43685:SF3">
    <property type="entry name" value="SLR2126 PROTEIN"/>
    <property type="match status" value="1"/>
</dbReference>